<gene>
    <name evidence="5" type="ORF">H6P80_03235</name>
</gene>
<dbReference type="SUPFAM" id="SSF52777">
    <property type="entry name" value="CoA-dependent acyltransferases"/>
    <property type="match status" value="1"/>
</dbReference>
<dbReference type="GO" id="GO:0031405">
    <property type="term" value="F:lipoic acid binding"/>
    <property type="evidence" value="ECO:0007669"/>
    <property type="project" value="TreeGrafter"/>
</dbReference>
<dbReference type="InterPro" id="IPR001078">
    <property type="entry name" value="2-oxoacid_DH_actylTfrase"/>
</dbReference>
<dbReference type="AlphaFoldDB" id="A0A842HW24"/>
<reference evidence="5 6" key="1">
    <citation type="submission" date="2020-08" db="EMBL/GenBank/DDBJ databases">
        <title>Draft genome sequence of Parasphingopyxis sp. GrpM-11.</title>
        <authorList>
            <person name="Oh J."/>
            <person name="Roh D.-H."/>
        </authorList>
    </citation>
    <scope>NUCLEOTIDE SEQUENCE [LARGE SCALE GENOMIC DNA]</scope>
    <source>
        <strain evidence="5 6">GrpM-11</strain>
    </source>
</reference>
<evidence type="ECO:0000256" key="1">
    <source>
        <dbReference type="ARBA" id="ARBA00001938"/>
    </source>
</evidence>
<proteinExistence type="predicted"/>
<keyword evidence="2" id="KW-0808">Transferase</keyword>
<evidence type="ECO:0000256" key="3">
    <source>
        <dbReference type="ARBA" id="ARBA00023315"/>
    </source>
</evidence>
<accession>A0A842HW24</accession>
<evidence type="ECO:0000313" key="6">
    <source>
        <dbReference type="Proteomes" id="UP000564378"/>
    </source>
</evidence>
<name>A0A842HW24_9SPHN</name>
<dbReference type="InterPro" id="IPR023213">
    <property type="entry name" value="CAT-like_dom_sf"/>
</dbReference>
<evidence type="ECO:0000259" key="4">
    <source>
        <dbReference type="Pfam" id="PF00198"/>
    </source>
</evidence>
<dbReference type="Proteomes" id="UP000564378">
    <property type="component" value="Unassembled WGS sequence"/>
</dbReference>
<dbReference type="PANTHER" id="PTHR43178">
    <property type="entry name" value="DIHYDROLIPOAMIDE ACETYLTRANSFERASE COMPONENT OF PYRUVATE DEHYDROGENASE COMPLEX"/>
    <property type="match status" value="1"/>
</dbReference>
<sequence length="226" mass="23942">MDKESGEPFAGVRRVIAGKMLESLLSSAQLSYHTTLCAENLVAARKGWLARGAEVGIEDLILSCIVEALGHFPQFNGTVRGDRIFRRDVIDACVAIDLPTGLVAPALWDIGSKSVPEIAAARRELLDRARAGKLSVKEMTGGTITVSNLGLTRVEHFTPILNAGQIAIVGLGRIAAKAWVDDDGSLVAKRAMGLSLTTDHRVVDGGDSGAFLSKIADLIERAGEPS</sequence>
<evidence type="ECO:0000256" key="2">
    <source>
        <dbReference type="ARBA" id="ARBA00022679"/>
    </source>
</evidence>
<dbReference type="RefSeq" id="WP_185799897.1">
    <property type="nucleotide sequence ID" value="NZ_JACJVJ010000001.1"/>
</dbReference>
<dbReference type="GO" id="GO:0016407">
    <property type="term" value="F:acetyltransferase activity"/>
    <property type="evidence" value="ECO:0007669"/>
    <property type="project" value="TreeGrafter"/>
</dbReference>
<feature type="domain" description="2-oxoacid dehydrogenase acyltransferase catalytic" evidence="4">
    <location>
        <begin position="4"/>
        <end position="221"/>
    </location>
</feature>
<dbReference type="GO" id="GO:0005737">
    <property type="term" value="C:cytoplasm"/>
    <property type="evidence" value="ECO:0007669"/>
    <property type="project" value="TreeGrafter"/>
</dbReference>
<dbReference type="InterPro" id="IPR050743">
    <property type="entry name" value="2-oxoacid_DH_E2_comp"/>
</dbReference>
<protein>
    <submittedName>
        <fullName evidence="5">2-oxo acid dehydrogenase subunit E2</fullName>
    </submittedName>
</protein>
<evidence type="ECO:0000313" key="5">
    <source>
        <dbReference type="EMBL" id="MBC2776627.1"/>
    </source>
</evidence>
<dbReference type="Pfam" id="PF00198">
    <property type="entry name" value="2-oxoacid_dh"/>
    <property type="match status" value="1"/>
</dbReference>
<comment type="cofactor">
    <cofactor evidence="1">
        <name>(R)-lipoate</name>
        <dbReference type="ChEBI" id="CHEBI:83088"/>
    </cofactor>
</comment>
<organism evidence="5 6">
    <name type="scientific">Parasphingopyxis marina</name>
    <dbReference type="NCBI Taxonomy" id="2761622"/>
    <lineage>
        <taxon>Bacteria</taxon>
        <taxon>Pseudomonadati</taxon>
        <taxon>Pseudomonadota</taxon>
        <taxon>Alphaproteobacteria</taxon>
        <taxon>Sphingomonadales</taxon>
        <taxon>Sphingomonadaceae</taxon>
        <taxon>Parasphingopyxis</taxon>
    </lineage>
</organism>
<dbReference type="Gene3D" id="3.30.559.10">
    <property type="entry name" value="Chloramphenicol acetyltransferase-like domain"/>
    <property type="match status" value="1"/>
</dbReference>
<dbReference type="EMBL" id="JACJVJ010000001">
    <property type="protein sequence ID" value="MBC2776627.1"/>
    <property type="molecule type" value="Genomic_DNA"/>
</dbReference>
<keyword evidence="3" id="KW-0012">Acyltransferase</keyword>
<keyword evidence="6" id="KW-1185">Reference proteome</keyword>
<comment type="caution">
    <text evidence="5">The sequence shown here is derived from an EMBL/GenBank/DDBJ whole genome shotgun (WGS) entry which is preliminary data.</text>
</comment>
<dbReference type="PANTHER" id="PTHR43178:SF5">
    <property type="entry name" value="LIPOAMIDE ACYLTRANSFERASE COMPONENT OF BRANCHED-CHAIN ALPHA-KETO ACID DEHYDROGENASE COMPLEX, MITOCHONDRIAL"/>
    <property type="match status" value="1"/>
</dbReference>